<comment type="catalytic activity">
    <reaction evidence="1">
        <text>S-ubiquitinyl-[E2 ubiquitin-conjugating enzyme]-L-cysteine + [acceptor protein]-L-lysine = [E2 ubiquitin-conjugating enzyme]-L-cysteine + N(6)-ubiquitinyl-[acceptor protein]-L-lysine.</text>
        <dbReference type="EC" id="2.3.2.27"/>
    </reaction>
</comment>
<evidence type="ECO:0000259" key="9">
    <source>
        <dbReference type="PROSITE" id="PS50089"/>
    </source>
</evidence>
<evidence type="ECO:0000256" key="7">
    <source>
        <dbReference type="ARBA" id="ARBA00022833"/>
    </source>
</evidence>
<dbReference type="InterPro" id="IPR013083">
    <property type="entry name" value="Znf_RING/FYVE/PHD"/>
</dbReference>
<accession>A0A4Y2MB47</accession>
<organism evidence="10 11">
    <name type="scientific">Araneus ventricosus</name>
    <name type="common">Orbweaver spider</name>
    <name type="synonym">Epeira ventricosa</name>
    <dbReference type="NCBI Taxonomy" id="182803"/>
    <lineage>
        <taxon>Eukaryota</taxon>
        <taxon>Metazoa</taxon>
        <taxon>Ecdysozoa</taxon>
        <taxon>Arthropoda</taxon>
        <taxon>Chelicerata</taxon>
        <taxon>Arachnida</taxon>
        <taxon>Araneae</taxon>
        <taxon>Araneomorphae</taxon>
        <taxon>Entelegynae</taxon>
        <taxon>Araneoidea</taxon>
        <taxon>Araneidae</taxon>
        <taxon>Araneus</taxon>
    </lineage>
</organism>
<dbReference type="OrthoDB" id="8062037at2759"/>
<keyword evidence="6" id="KW-0833">Ubl conjugation pathway</keyword>
<dbReference type="GO" id="GO:0061630">
    <property type="term" value="F:ubiquitin protein ligase activity"/>
    <property type="evidence" value="ECO:0007669"/>
    <property type="project" value="UniProtKB-EC"/>
</dbReference>
<dbReference type="Proteomes" id="UP000499080">
    <property type="component" value="Unassembled WGS sequence"/>
</dbReference>
<dbReference type="SMART" id="SM00184">
    <property type="entry name" value="RING"/>
    <property type="match status" value="1"/>
</dbReference>
<evidence type="ECO:0000313" key="10">
    <source>
        <dbReference type="EMBL" id="GBN23822.1"/>
    </source>
</evidence>
<dbReference type="EC" id="2.3.2.27" evidence="2"/>
<dbReference type="PANTHER" id="PTHR22937">
    <property type="entry name" value="E3 UBIQUITIN-PROTEIN LIGASE RNF165"/>
    <property type="match status" value="1"/>
</dbReference>
<dbReference type="AlphaFoldDB" id="A0A4Y2MB47"/>
<dbReference type="SUPFAM" id="SSF57850">
    <property type="entry name" value="RING/U-box"/>
    <property type="match status" value="1"/>
</dbReference>
<evidence type="ECO:0000256" key="8">
    <source>
        <dbReference type="PROSITE-ProRule" id="PRU00175"/>
    </source>
</evidence>
<evidence type="ECO:0000256" key="1">
    <source>
        <dbReference type="ARBA" id="ARBA00000900"/>
    </source>
</evidence>
<evidence type="ECO:0000313" key="11">
    <source>
        <dbReference type="Proteomes" id="UP000499080"/>
    </source>
</evidence>
<comment type="caution">
    <text evidence="10">The sequence shown here is derived from an EMBL/GenBank/DDBJ whole genome shotgun (WGS) entry which is preliminary data.</text>
</comment>
<dbReference type="InterPro" id="IPR001841">
    <property type="entry name" value="Znf_RING"/>
</dbReference>
<protein>
    <recommendedName>
        <fullName evidence="2">RING-type E3 ubiquitin transferase</fullName>
        <ecNumber evidence="2">2.3.2.27</ecNumber>
    </recommendedName>
</protein>
<keyword evidence="4" id="KW-0479">Metal-binding</keyword>
<dbReference type="EMBL" id="BGPR01007042">
    <property type="protein sequence ID" value="GBN23822.1"/>
    <property type="molecule type" value="Genomic_DNA"/>
</dbReference>
<evidence type="ECO:0000256" key="2">
    <source>
        <dbReference type="ARBA" id="ARBA00012483"/>
    </source>
</evidence>
<dbReference type="InterPro" id="IPR045191">
    <property type="entry name" value="MBR1/2-like"/>
</dbReference>
<dbReference type="PANTHER" id="PTHR22937:SF65">
    <property type="entry name" value="E3 UBIQUITIN-PROTEIN LIGASE ARK2C"/>
    <property type="match status" value="1"/>
</dbReference>
<evidence type="ECO:0000256" key="5">
    <source>
        <dbReference type="ARBA" id="ARBA00022771"/>
    </source>
</evidence>
<reference evidence="10 11" key="1">
    <citation type="journal article" date="2019" name="Sci. Rep.">
        <title>Orb-weaving spider Araneus ventricosus genome elucidates the spidroin gene catalogue.</title>
        <authorList>
            <person name="Kono N."/>
            <person name="Nakamura H."/>
            <person name="Ohtoshi R."/>
            <person name="Moran D.A.P."/>
            <person name="Shinohara A."/>
            <person name="Yoshida Y."/>
            <person name="Fujiwara M."/>
            <person name="Mori M."/>
            <person name="Tomita M."/>
            <person name="Arakawa K."/>
        </authorList>
    </citation>
    <scope>NUCLEOTIDE SEQUENCE [LARGE SCALE GENOMIC DNA]</scope>
</reference>
<feature type="domain" description="RING-type" evidence="9">
    <location>
        <begin position="470"/>
        <end position="510"/>
    </location>
</feature>
<keyword evidence="5 8" id="KW-0863">Zinc-finger</keyword>
<proteinExistence type="predicted"/>
<evidence type="ECO:0000256" key="3">
    <source>
        <dbReference type="ARBA" id="ARBA00022679"/>
    </source>
</evidence>
<dbReference type="Pfam" id="PF13639">
    <property type="entry name" value="zf-RING_2"/>
    <property type="match status" value="1"/>
</dbReference>
<dbReference type="CDD" id="cd16454">
    <property type="entry name" value="RING-H2_PA-TM-RING"/>
    <property type="match status" value="1"/>
</dbReference>
<gene>
    <name evidence="10" type="ORF">AVEN_74902_1</name>
</gene>
<keyword evidence="3" id="KW-0808">Transferase</keyword>
<evidence type="ECO:0000256" key="6">
    <source>
        <dbReference type="ARBA" id="ARBA00022786"/>
    </source>
</evidence>
<name>A0A4Y2MB47_ARAVE</name>
<dbReference type="PROSITE" id="PS50089">
    <property type="entry name" value="ZF_RING_2"/>
    <property type="match status" value="1"/>
</dbReference>
<evidence type="ECO:0000256" key="4">
    <source>
        <dbReference type="ARBA" id="ARBA00022723"/>
    </source>
</evidence>
<dbReference type="GO" id="GO:0008270">
    <property type="term" value="F:zinc ion binding"/>
    <property type="evidence" value="ECO:0007669"/>
    <property type="project" value="UniProtKB-KW"/>
</dbReference>
<keyword evidence="11" id="KW-1185">Reference proteome</keyword>
<sequence length="522" mass="61209">MHFLYLRKRLHECMWMQESRSALFFTMQTKHWTVLRKSNVVILDNESEEGDAPAPTDMVDEQLECEDIEFYKREQKSFEWKDERGLHKKSLNCFISRFLMTYPTDRGSNIGLLGFSCGWREPILSPVVRTRVLIMGRTRKRSRFPSDERASSFPRTATVRDRHWERLEHINRGSRMRNDRKIITPTIAANPNIHQVRNRIASVVVRPWNRIAERYDSRNERIFLTSKMRNAKKNTTPANAYNPNTQQVRRRIPSVVVRPMNQIVVWTEHGIRFSRVMSARNDTLSSITQDSHTQRISSISYSMEGRYQSEISEGYGRRNEHGHRVSRVRYRRSDTPTATEQYANTTQAPGTNASVEGRPLSEIADEYELRCAHGFRGSRIRNVRNTSPTAIAQDLNSHQEPSTYAYVESRLLSETQEEYESCTELEIRFSRLRNEINDTIAQDPNTQHTTSISASMESRPLSETVEGYDCSICLDTRHRREMRYLPCLHKFHKRCINKWLNENEICPICRLSTEDVRYTSRN</sequence>
<dbReference type="Gene3D" id="3.30.40.10">
    <property type="entry name" value="Zinc/RING finger domain, C3HC4 (zinc finger)"/>
    <property type="match status" value="1"/>
</dbReference>
<keyword evidence="7" id="KW-0862">Zinc</keyword>